<keyword evidence="2" id="KW-1185">Reference proteome</keyword>
<dbReference type="AlphaFoldDB" id="A0A1I5GR88"/>
<accession>A0A1I5GR88</accession>
<reference evidence="1 2" key="1">
    <citation type="submission" date="2016-10" db="EMBL/GenBank/DDBJ databases">
        <authorList>
            <person name="de Groot N.N."/>
        </authorList>
    </citation>
    <scope>NUCLEOTIDE SEQUENCE [LARGE SCALE GENOMIC DNA]</scope>
    <source>
        <strain evidence="1 2">CGMCC 1.9157</strain>
    </source>
</reference>
<organism evidence="1 2">
    <name type="scientific">Cohaesibacter marisflavi</name>
    <dbReference type="NCBI Taxonomy" id="655353"/>
    <lineage>
        <taxon>Bacteria</taxon>
        <taxon>Pseudomonadati</taxon>
        <taxon>Pseudomonadota</taxon>
        <taxon>Alphaproteobacteria</taxon>
        <taxon>Hyphomicrobiales</taxon>
        <taxon>Cohaesibacteraceae</taxon>
    </lineage>
</organism>
<dbReference type="STRING" id="655353.SAMN04488056_105112"/>
<evidence type="ECO:0000313" key="2">
    <source>
        <dbReference type="Proteomes" id="UP000199236"/>
    </source>
</evidence>
<dbReference type="Proteomes" id="UP000199236">
    <property type="component" value="Unassembled WGS sequence"/>
</dbReference>
<gene>
    <name evidence="1" type="ORF">SAMN04488056_105112</name>
</gene>
<proteinExistence type="predicted"/>
<dbReference type="OrthoDB" id="8437764at2"/>
<dbReference type="EMBL" id="FOVR01000005">
    <property type="protein sequence ID" value="SFO38071.1"/>
    <property type="molecule type" value="Genomic_DNA"/>
</dbReference>
<name>A0A1I5GR88_9HYPH</name>
<dbReference type="RefSeq" id="WP_090072412.1">
    <property type="nucleotide sequence ID" value="NZ_FOVR01000005.1"/>
</dbReference>
<evidence type="ECO:0000313" key="1">
    <source>
        <dbReference type="EMBL" id="SFO38071.1"/>
    </source>
</evidence>
<protein>
    <submittedName>
        <fullName evidence="1">Uncharacterized protein</fullName>
    </submittedName>
</protein>
<sequence length="332" mass="38401">MEHFDPEKVFNGHRDRYMEILKPLFFPHPEIQGDVVCYFASLLRMLGIEDKGWDPYAESKSILDDLNRLMKTGIPEEEKTPWRLGLLLYCHIVEMDAPYDVLANLLRYRLGKGYSPSPFYDFLGEKEKKNFAKNGIRTGRKIAIIKELSVEADLKVGDIFEEFYNNKLRNAVQHSDFILEDKEFRSRNGISGVKSFVIDYEKIDVLITKSKAFIAAFFKIEIISRQIWGLEKGKAIPYDDCYKGLLEILVDDRDLLCGFSVHWPNNSQSVYRRTETGIEMINCSLNVKEAGVNLWVDLYARNPGQFSPLVEHDAEPIYAPLENSDIRPSWPK</sequence>